<dbReference type="OrthoDB" id="10055077at2759"/>
<dbReference type="STRING" id="151549.A0A4C1U2D1"/>
<keyword evidence="1" id="KW-0812">Transmembrane</keyword>
<dbReference type="EMBL" id="BGZK01000119">
    <property type="protein sequence ID" value="GBP20515.1"/>
    <property type="molecule type" value="Genomic_DNA"/>
</dbReference>
<keyword evidence="1" id="KW-0472">Membrane</keyword>
<sequence>MEIFNQSSTREDKITLCSNRDGTAARIKNIEEKYGISRQNPYTMEKTNEFNDVKALARNINFTHTYGDTHKENVNSENYHPRRENIKCMTFCFLSVSLAFVLGLIIGVSLVNTSRTLEVVNTALVLSENNTERNYLNTEKTNIKTDSRDISQKLNFETVSFTGPSLVLAKENHKGYDRDVYPKGMSDDMKDILKDNKEGREHKVEKTIYKVDYTPSERTVIFDDIYWGPLVESSLPEGYGAGSAEVWEKYVDKSEVAKMETGCGRMQNRLVTFQDGVQACVRYRQNTDQIQGEIFSFYVGRLLNLTNLAPSVIRIVDTKDRLWRNVATDIGAAQWNSNRAVVMTQYVPSLESATIPEVFKPSNRHLNKFDILKMALRENGTLSKTSDVKLQKSRSAKSNIDIFSHIDMNINKKTIDLFVELAQWSDLIVFDYLTANLDRIVNNLFNFQWNANIMDGPAHNLARRIDTGLLMFLDNESGLLHGYRLLKKYNVYHGLMLENLCLFRKGTVEALKALHRSKAVGLKLSDLYHRRNDAVIRDVLPSLPEKNVKILHERIGSVLSQVEKCEADFSKR</sequence>
<reference evidence="2 3" key="1">
    <citation type="journal article" date="2019" name="Commun. Biol.">
        <title>The bagworm genome reveals a unique fibroin gene that provides high tensile strength.</title>
        <authorList>
            <person name="Kono N."/>
            <person name="Nakamura H."/>
            <person name="Ohtoshi R."/>
            <person name="Tomita M."/>
            <person name="Numata K."/>
            <person name="Arakawa K."/>
        </authorList>
    </citation>
    <scope>NUCLEOTIDE SEQUENCE [LARGE SCALE GENOMIC DNA]</scope>
</reference>
<dbReference type="Proteomes" id="UP000299102">
    <property type="component" value="Unassembled WGS sequence"/>
</dbReference>
<gene>
    <name evidence="2" type="ORF">EVAR_78892_1</name>
</gene>
<dbReference type="InterPro" id="IPR024868">
    <property type="entry name" value="FJX1/FJ"/>
</dbReference>
<dbReference type="AlphaFoldDB" id="A0A4C1U2D1"/>
<accession>A0A4C1U2D1</accession>
<keyword evidence="3" id="KW-1185">Reference proteome</keyword>
<dbReference type="PANTHER" id="PTHR13147:SF5">
    <property type="entry name" value="FOUR-JOINTED BOX PROTEIN 1"/>
    <property type="match status" value="1"/>
</dbReference>
<name>A0A4C1U2D1_EUMVA</name>
<dbReference type="PANTHER" id="PTHR13147">
    <property type="entry name" value="FOUR-JOINTED BOX PROTEIN 1"/>
    <property type="match status" value="1"/>
</dbReference>
<proteinExistence type="predicted"/>
<organism evidence="2 3">
    <name type="scientific">Eumeta variegata</name>
    <name type="common">Bagworm moth</name>
    <name type="synonym">Eumeta japonica</name>
    <dbReference type="NCBI Taxonomy" id="151549"/>
    <lineage>
        <taxon>Eukaryota</taxon>
        <taxon>Metazoa</taxon>
        <taxon>Ecdysozoa</taxon>
        <taxon>Arthropoda</taxon>
        <taxon>Hexapoda</taxon>
        <taxon>Insecta</taxon>
        <taxon>Pterygota</taxon>
        <taxon>Neoptera</taxon>
        <taxon>Endopterygota</taxon>
        <taxon>Lepidoptera</taxon>
        <taxon>Glossata</taxon>
        <taxon>Ditrysia</taxon>
        <taxon>Tineoidea</taxon>
        <taxon>Psychidae</taxon>
        <taxon>Oiketicinae</taxon>
        <taxon>Eumeta</taxon>
    </lineage>
</organism>
<protein>
    <recommendedName>
        <fullName evidence="4">Extracellular serine/threonine protein kinase four-jointed</fullName>
    </recommendedName>
</protein>
<dbReference type="GO" id="GO:0007267">
    <property type="term" value="P:cell-cell signaling"/>
    <property type="evidence" value="ECO:0007669"/>
    <property type="project" value="TreeGrafter"/>
</dbReference>
<keyword evidence="1" id="KW-1133">Transmembrane helix</keyword>
<evidence type="ECO:0000313" key="2">
    <source>
        <dbReference type="EMBL" id="GBP20515.1"/>
    </source>
</evidence>
<dbReference type="PRINTS" id="PR02072">
    <property type="entry name" value="4JOINTEDBOX1"/>
</dbReference>
<evidence type="ECO:0000313" key="3">
    <source>
        <dbReference type="Proteomes" id="UP000299102"/>
    </source>
</evidence>
<evidence type="ECO:0008006" key="4">
    <source>
        <dbReference type="Google" id="ProtNLM"/>
    </source>
</evidence>
<dbReference type="GO" id="GO:0005615">
    <property type="term" value="C:extracellular space"/>
    <property type="evidence" value="ECO:0007669"/>
    <property type="project" value="TreeGrafter"/>
</dbReference>
<feature type="transmembrane region" description="Helical" evidence="1">
    <location>
        <begin position="91"/>
        <end position="111"/>
    </location>
</feature>
<comment type="caution">
    <text evidence="2">The sequence shown here is derived from an EMBL/GenBank/DDBJ whole genome shotgun (WGS) entry which is preliminary data.</text>
</comment>
<evidence type="ECO:0000256" key="1">
    <source>
        <dbReference type="SAM" id="Phobius"/>
    </source>
</evidence>